<protein>
    <recommendedName>
        <fullName evidence="1">DUF6879 domain-containing protein</fullName>
    </recommendedName>
</protein>
<sequence length="189" mass="22290">MTTDKSERPVSREVFGRYFHDFNHTAFRLETLQEYAAPDERRPFERFMSEGHLEFAPDLIEWGDEIREKASRGLLHSRVHVVTEPLSDYLRFECAAGYRHNVTAGEDIRILPVKEGDWPEGIPHLDYWLFDSHRLVRMDYNPDGSLHAPVLVDDPNEIVAANVWRDRAKHLSIPYTEYESRFDAYMRPR</sequence>
<accession>A0A2P8CZ59</accession>
<comment type="caution">
    <text evidence="2">The sequence shown here is derived from an EMBL/GenBank/DDBJ whole genome shotgun (WGS) entry which is preliminary data.</text>
</comment>
<dbReference type="InterPro" id="IPR049244">
    <property type="entry name" value="DUF6879"/>
</dbReference>
<dbReference type="AlphaFoldDB" id="A0A2P8CZ59"/>
<feature type="domain" description="DUF6879" evidence="1">
    <location>
        <begin position="15"/>
        <end position="179"/>
    </location>
</feature>
<evidence type="ECO:0000313" key="2">
    <source>
        <dbReference type="EMBL" id="PSK90262.1"/>
    </source>
</evidence>
<keyword evidence="3" id="KW-1185">Reference proteome</keyword>
<gene>
    <name evidence="2" type="ORF">CLV63_12391</name>
</gene>
<dbReference type="Pfam" id="PF21806">
    <property type="entry name" value="DUF6879"/>
    <property type="match status" value="1"/>
</dbReference>
<dbReference type="EMBL" id="PYGA01000023">
    <property type="protein sequence ID" value="PSK90262.1"/>
    <property type="molecule type" value="Genomic_DNA"/>
</dbReference>
<proteinExistence type="predicted"/>
<reference evidence="2 3" key="1">
    <citation type="submission" date="2018-03" db="EMBL/GenBank/DDBJ databases">
        <title>Genomic Encyclopedia of Archaeal and Bacterial Type Strains, Phase II (KMG-II): from individual species to whole genera.</title>
        <authorList>
            <person name="Goeker M."/>
        </authorList>
    </citation>
    <scope>NUCLEOTIDE SEQUENCE [LARGE SCALE GENOMIC DNA]</scope>
    <source>
        <strain evidence="2 3">DSM 45312</strain>
    </source>
</reference>
<dbReference type="Proteomes" id="UP000240542">
    <property type="component" value="Unassembled WGS sequence"/>
</dbReference>
<organism evidence="2 3">
    <name type="scientific">Murinocardiopsis flavida</name>
    <dbReference type="NCBI Taxonomy" id="645275"/>
    <lineage>
        <taxon>Bacteria</taxon>
        <taxon>Bacillati</taxon>
        <taxon>Actinomycetota</taxon>
        <taxon>Actinomycetes</taxon>
        <taxon>Streptosporangiales</taxon>
        <taxon>Nocardiopsidaceae</taxon>
        <taxon>Murinocardiopsis</taxon>
    </lineage>
</organism>
<evidence type="ECO:0000313" key="3">
    <source>
        <dbReference type="Proteomes" id="UP000240542"/>
    </source>
</evidence>
<dbReference type="OrthoDB" id="3821358at2"/>
<name>A0A2P8CZ59_9ACTN</name>
<evidence type="ECO:0000259" key="1">
    <source>
        <dbReference type="Pfam" id="PF21806"/>
    </source>
</evidence>